<evidence type="ECO:0000313" key="3">
    <source>
        <dbReference type="Proteomes" id="UP001431199"/>
    </source>
</evidence>
<comment type="caution">
    <text evidence="2">The sequence shown here is derived from an EMBL/GenBank/DDBJ whole genome shotgun (WGS) entry which is preliminary data.</text>
</comment>
<organism evidence="2 3">
    <name type="scientific">Eubacterium album</name>
    <dbReference type="NCBI Taxonomy" id="2978477"/>
    <lineage>
        <taxon>Bacteria</taxon>
        <taxon>Bacillati</taxon>
        <taxon>Bacillota</taxon>
        <taxon>Clostridia</taxon>
        <taxon>Eubacteriales</taxon>
        <taxon>Eubacteriaceae</taxon>
        <taxon>Eubacterium</taxon>
    </lineage>
</organism>
<keyword evidence="3" id="KW-1185">Reference proteome</keyword>
<keyword evidence="1" id="KW-1133">Transmembrane helix</keyword>
<keyword evidence="1" id="KW-0472">Membrane</keyword>
<feature type="transmembrane region" description="Helical" evidence="1">
    <location>
        <begin position="36"/>
        <end position="59"/>
    </location>
</feature>
<reference evidence="2" key="1">
    <citation type="submission" date="2022-09" db="EMBL/GenBank/DDBJ databases">
        <title>Eubacterium sp. LFL-14 isolated from human feces.</title>
        <authorList>
            <person name="Liu F."/>
        </authorList>
    </citation>
    <scope>NUCLEOTIDE SEQUENCE</scope>
    <source>
        <strain evidence="2">LFL-14</strain>
    </source>
</reference>
<proteinExistence type="predicted"/>
<evidence type="ECO:0000256" key="1">
    <source>
        <dbReference type="SAM" id="Phobius"/>
    </source>
</evidence>
<keyword evidence="1" id="KW-0812">Transmembrane</keyword>
<evidence type="ECO:0000313" key="2">
    <source>
        <dbReference type="EMBL" id="MCT7399639.1"/>
    </source>
</evidence>
<sequence>MNKYKGMFDKINISDECLRKVEHMEKNNHKIKKFRIRYVAVAAVMFAIFAMTDVVSYAATGNGITKHVHVFLENNSDKKELKENGKGKYIYEGEDKKYELEMNEDEMEKEGINAEVNVDESSGEVNIELKAN</sequence>
<gene>
    <name evidence="2" type="ORF">N5B56_11170</name>
</gene>
<dbReference type="Proteomes" id="UP001431199">
    <property type="component" value="Unassembled WGS sequence"/>
</dbReference>
<dbReference type="EMBL" id="JAODBU010000011">
    <property type="protein sequence ID" value="MCT7399639.1"/>
    <property type="molecule type" value="Genomic_DNA"/>
</dbReference>
<name>A0ABT2M283_9FIRM</name>
<evidence type="ECO:0008006" key="4">
    <source>
        <dbReference type="Google" id="ProtNLM"/>
    </source>
</evidence>
<dbReference type="RefSeq" id="WP_260978966.1">
    <property type="nucleotide sequence ID" value="NZ_JAODBU010000011.1"/>
</dbReference>
<protein>
    <recommendedName>
        <fullName evidence="4">DUF4179 domain-containing protein</fullName>
    </recommendedName>
</protein>
<accession>A0ABT2M283</accession>